<keyword evidence="2" id="KW-0472">Membrane</keyword>
<evidence type="ECO:0000256" key="1">
    <source>
        <dbReference type="SAM" id="MobiDB-lite"/>
    </source>
</evidence>
<feature type="compositionally biased region" description="Polar residues" evidence="1">
    <location>
        <begin position="385"/>
        <end position="428"/>
    </location>
</feature>
<sequence length="428" mass="44770">MSFTLSVLAIVLGSSLCEALIPDFPRATAIQDPLLDGVGWSARPTAAPIVPRELFEKRDFLANSASYVLIAPDQTCGYVSALAGAPFQCGTSTNCVFFPVTGSSAYGAVGCCTDPLNCGFKTACVDSSAFSGSGCDGGCQLDANTMKCTDSSAPYCGSIRYAYPSATVQQYFCGTETASTWQTAYTTFSGQSSATRSFKSVNRAVLQSSAASLSSKTASTSSTSSSSTSTSGTTTSSSSTTSGTVAPTQTSAAADKKSSNTGAIVGGLVGGFAVLGMIGAGAFFLYKRKYGKGNGNSPANTPLNNLDPSKQGGAWTQEGVYSPQPGVYSPQQQPQQQAYHPGYQQYQPVPVEMPTEYIQPMQQPQHTVHEKPANTPTTTTMLTPEQSYMSPASTYNNRPISEIGDTSPNPTYRSEMSNTSPNPTYRST</sequence>
<feature type="region of interest" description="Disordered" evidence="1">
    <location>
        <begin position="296"/>
        <end position="338"/>
    </location>
</feature>
<evidence type="ECO:0000256" key="3">
    <source>
        <dbReference type="SAM" id="SignalP"/>
    </source>
</evidence>
<feature type="compositionally biased region" description="Low complexity" evidence="1">
    <location>
        <begin position="375"/>
        <end position="384"/>
    </location>
</feature>
<accession>A0A1L7WMB8</accession>
<evidence type="ECO:0000313" key="5">
    <source>
        <dbReference type="Proteomes" id="UP000184330"/>
    </source>
</evidence>
<dbReference type="Proteomes" id="UP000184330">
    <property type="component" value="Unassembled WGS sequence"/>
</dbReference>
<keyword evidence="5" id="KW-1185">Reference proteome</keyword>
<evidence type="ECO:0000313" key="4">
    <source>
        <dbReference type="EMBL" id="CZR53929.1"/>
    </source>
</evidence>
<organism evidence="4 5">
    <name type="scientific">Phialocephala subalpina</name>
    <dbReference type="NCBI Taxonomy" id="576137"/>
    <lineage>
        <taxon>Eukaryota</taxon>
        <taxon>Fungi</taxon>
        <taxon>Dikarya</taxon>
        <taxon>Ascomycota</taxon>
        <taxon>Pezizomycotina</taxon>
        <taxon>Leotiomycetes</taxon>
        <taxon>Helotiales</taxon>
        <taxon>Mollisiaceae</taxon>
        <taxon>Phialocephala</taxon>
        <taxon>Phialocephala fortinii species complex</taxon>
    </lineage>
</organism>
<feature type="region of interest" description="Disordered" evidence="1">
    <location>
        <begin position="368"/>
        <end position="428"/>
    </location>
</feature>
<feature type="compositionally biased region" description="Low complexity" evidence="1">
    <location>
        <begin position="321"/>
        <end position="338"/>
    </location>
</feature>
<feature type="chain" id="PRO_5009875172" evidence="3">
    <location>
        <begin position="20"/>
        <end position="428"/>
    </location>
</feature>
<dbReference type="AlphaFoldDB" id="A0A1L7WMB8"/>
<protein>
    <submittedName>
        <fullName evidence="4">Uncharacterized protein</fullName>
    </submittedName>
</protein>
<dbReference type="EMBL" id="FJOG01000004">
    <property type="protein sequence ID" value="CZR53929.1"/>
    <property type="molecule type" value="Genomic_DNA"/>
</dbReference>
<name>A0A1L7WMB8_9HELO</name>
<feature type="compositionally biased region" description="Low complexity" evidence="1">
    <location>
        <begin position="217"/>
        <end position="244"/>
    </location>
</feature>
<feature type="region of interest" description="Disordered" evidence="1">
    <location>
        <begin position="217"/>
        <end position="257"/>
    </location>
</feature>
<keyword evidence="2" id="KW-0812">Transmembrane</keyword>
<feature type="signal peptide" evidence="3">
    <location>
        <begin position="1"/>
        <end position="19"/>
    </location>
</feature>
<keyword evidence="2" id="KW-1133">Transmembrane helix</keyword>
<dbReference type="STRING" id="576137.A0A1L7WMB8"/>
<keyword evidence="3" id="KW-0732">Signal</keyword>
<feature type="transmembrane region" description="Helical" evidence="2">
    <location>
        <begin position="263"/>
        <end position="286"/>
    </location>
</feature>
<reference evidence="4 5" key="1">
    <citation type="submission" date="2016-03" db="EMBL/GenBank/DDBJ databases">
        <authorList>
            <person name="Ploux O."/>
        </authorList>
    </citation>
    <scope>NUCLEOTIDE SEQUENCE [LARGE SCALE GENOMIC DNA]</scope>
    <source>
        <strain evidence="4 5">UAMH 11012</strain>
    </source>
</reference>
<evidence type="ECO:0000256" key="2">
    <source>
        <dbReference type="SAM" id="Phobius"/>
    </source>
</evidence>
<feature type="compositionally biased region" description="Polar residues" evidence="1">
    <location>
        <begin position="296"/>
        <end position="308"/>
    </location>
</feature>
<dbReference type="OrthoDB" id="5347452at2759"/>
<gene>
    <name evidence="4" type="ORF">PAC_03811</name>
</gene>
<proteinExistence type="predicted"/>